<feature type="region of interest" description="Disordered" evidence="1">
    <location>
        <begin position="140"/>
        <end position="164"/>
    </location>
</feature>
<dbReference type="OrthoDB" id="5239649at2759"/>
<proteinExistence type="predicted"/>
<keyword evidence="4" id="KW-1185">Reference proteome</keyword>
<accession>A0A2P5HKZ5</accession>
<dbReference type="EMBL" id="MAVT02001442">
    <property type="protein sequence ID" value="POS70917.1"/>
    <property type="molecule type" value="Genomic_DNA"/>
</dbReference>
<keyword evidence="2" id="KW-0472">Membrane</keyword>
<name>A0A2P5HKZ5_DIAHE</name>
<keyword evidence="2" id="KW-1133">Transmembrane helix</keyword>
<feature type="compositionally biased region" description="Polar residues" evidence="1">
    <location>
        <begin position="323"/>
        <end position="332"/>
    </location>
</feature>
<protein>
    <submittedName>
        <fullName evidence="3">Uncharacterized protein</fullName>
    </submittedName>
</protein>
<gene>
    <name evidence="3" type="ORF">DHEL01_v210688</name>
</gene>
<feature type="compositionally biased region" description="Polar residues" evidence="1">
    <location>
        <begin position="359"/>
        <end position="370"/>
    </location>
</feature>
<feature type="transmembrane region" description="Helical" evidence="2">
    <location>
        <begin position="100"/>
        <end position="123"/>
    </location>
</feature>
<dbReference type="InParanoid" id="A0A2P5HKZ5"/>
<evidence type="ECO:0000256" key="2">
    <source>
        <dbReference type="SAM" id="Phobius"/>
    </source>
</evidence>
<evidence type="ECO:0000313" key="3">
    <source>
        <dbReference type="EMBL" id="POS70917.1"/>
    </source>
</evidence>
<feature type="compositionally biased region" description="Basic and acidic residues" evidence="1">
    <location>
        <begin position="140"/>
        <end position="152"/>
    </location>
</feature>
<reference evidence="3" key="1">
    <citation type="submission" date="2017-09" db="EMBL/GenBank/DDBJ databases">
        <title>Polyketide synthases of a Diaporthe helianthi virulent isolate.</title>
        <authorList>
            <person name="Baroncelli R."/>
        </authorList>
    </citation>
    <scope>NUCLEOTIDE SEQUENCE [LARGE SCALE GENOMIC DNA]</scope>
    <source>
        <strain evidence="3">7/96</strain>
    </source>
</reference>
<feature type="region of interest" description="Disordered" evidence="1">
    <location>
        <begin position="358"/>
        <end position="386"/>
    </location>
</feature>
<comment type="caution">
    <text evidence="3">The sequence shown here is derived from an EMBL/GenBank/DDBJ whole genome shotgun (WGS) entry which is preliminary data.</text>
</comment>
<dbReference type="AlphaFoldDB" id="A0A2P5HKZ5"/>
<dbReference type="Proteomes" id="UP000094444">
    <property type="component" value="Unassembled WGS sequence"/>
</dbReference>
<evidence type="ECO:0000256" key="1">
    <source>
        <dbReference type="SAM" id="MobiDB-lite"/>
    </source>
</evidence>
<feature type="region of interest" description="Disordered" evidence="1">
    <location>
        <begin position="219"/>
        <end position="346"/>
    </location>
</feature>
<evidence type="ECO:0000313" key="4">
    <source>
        <dbReference type="Proteomes" id="UP000094444"/>
    </source>
</evidence>
<sequence length="408" mass="43371">MAVPPHQQPTVGSLPQLILPTPVLLTTTSSRGSFIISLPTRTAASINSAKTPLVPSILASTDDLSPTVGPATTVTPSPAESAMALPGAAQGAISDRSVQFPALLVAGVLGCVVVFIFLFALLWRCYIRQQSQRRHANTFADEKGLARPHGHDNPGGPYGRPADRTMTTEIWTGSKASKSDQNRFSRAVTEVLWDEELEPLSPKTVIQQTVHKVSVPAPVDASSFRNNSKESSPRGSVSRPLSALQQAVAREAAETQGSDGKHRSSARLSVPGTVHSPDSKDVSDQPGELEGDPGPDLSDLELVPAPLGKTKGKGPGSKRIYTLRSSPLNQNPFRDPVEDEEATETPMSVTFEIVDIYTSPMNSTPGNESGAQGDEHQEHSSSPMRVLQTITLTAEDLKRASTARTIAG</sequence>
<organism evidence="3 4">
    <name type="scientific">Diaporthe helianthi</name>
    <dbReference type="NCBI Taxonomy" id="158607"/>
    <lineage>
        <taxon>Eukaryota</taxon>
        <taxon>Fungi</taxon>
        <taxon>Dikarya</taxon>
        <taxon>Ascomycota</taxon>
        <taxon>Pezizomycotina</taxon>
        <taxon>Sordariomycetes</taxon>
        <taxon>Sordariomycetidae</taxon>
        <taxon>Diaporthales</taxon>
        <taxon>Diaporthaceae</taxon>
        <taxon>Diaporthe</taxon>
    </lineage>
</organism>
<keyword evidence="2" id="KW-0812">Transmembrane</keyword>